<accession>A0A396A8U1</accession>
<dbReference type="EMBL" id="QSIQ01000079">
    <property type="protein sequence ID" value="RHC97430.1"/>
    <property type="molecule type" value="Genomic_DNA"/>
</dbReference>
<protein>
    <submittedName>
        <fullName evidence="3">Transposase</fullName>
    </submittedName>
</protein>
<dbReference type="PANTHER" id="PTHR35604:SF2">
    <property type="entry name" value="TRANSPOSASE INSH FOR INSERTION SEQUENCE ELEMENT IS5A-RELATED"/>
    <property type="match status" value="1"/>
</dbReference>
<evidence type="ECO:0000313" key="4">
    <source>
        <dbReference type="Proteomes" id="UP000266391"/>
    </source>
</evidence>
<dbReference type="InterPro" id="IPR002559">
    <property type="entry name" value="Transposase_11"/>
</dbReference>
<dbReference type="Pfam" id="PF05598">
    <property type="entry name" value="DUF772"/>
    <property type="match status" value="1"/>
</dbReference>
<sequence length="433" mass="49141">MSKSIHREELIVIYRQEILKDIRLFTSQPVAKFYDSLFLNLDLSFVPEFPKTGRKGFSNHAMICSFIVMKCEGFSMITDLVDYLNNNLLIAHYCGFDISAPLPSYWTFDRFLKQLDNGVLSSIMKSQVLYLSKQGIVDTSFIGLDSTPIAANTSQNNPKSFLSNKFKPDNQPKADTDCKLGVHTASNQTNEKKYEFYWGYKNHVLVDCISGLPIYELTTTANVHDSTVALDILADTHTFLPITECTFLADKGYDVKNIYNQVQELYQGECIIPLNKRSTKNPKLLPQGNPVCDAGLAMWKDGKFSDNGRTRQKFCCPLKSSKDADCPCHHKNFYNGKKHRGCTKYITIPDDLRLSVDRDSKHFKSNYSLRTECERYNSRFKNTGQERMWVRNKSSVTNLNTIAHISLLAVAVAAITTGTGQSYRKLKAVKRIA</sequence>
<feature type="domain" description="Transposase IS4-like" evidence="1">
    <location>
        <begin position="144"/>
        <end position="407"/>
    </location>
</feature>
<dbReference type="PANTHER" id="PTHR35604">
    <property type="entry name" value="TRANSPOSASE INSH FOR INSERTION SEQUENCE ELEMENT IS5A-RELATED"/>
    <property type="match status" value="1"/>
</dbReference>
<reference evidence="3 4" key="1">
    <citation type="submission" date="2018-08" db="EMBL/GenBank/DDBJ databases">
        <title>A genome reference for cultivated species of the human gut microbiota.</title>
        <authorList>
            <person name="Zou Y."/>
            <person name="Xue W."/>
            <person name="Luo G."/>
        </authorList>
    </citation>
    <scope>NUCLEOTIDE SEQUENCE [LARGE SCALE GENOMIC DNA]</scope>
    <source>
        <strain evidence="3 4">AM32-8LB</strain>
    </source>
</reference>
<dbReference type="GO" id="GO:0003677">
    <property type="term" value="F:DNA binding"/>
    <property type="evidence" value="ECO:0007669"/>
    <property type="project" value="InterPro"/>
</dbReference>
<comment type="caution">
    <text evidence="3">The sequence shown here is derived from an EMBL/GenBank/DDBJ whole genome shotgun (WGS) entry which is preliminary data.</text>
</comment>
<dbReference type="GO" id="GO:0006313">
    <property type="term" value="P:DNA transposition"/>
    <property type="evidence" value="ECO:0007669"/>
    <property type="project" value="InterPro"/>
</dbReference>
<dbReference type="Proteomes" id="UP000266391">
    <property type="component" value="Unassembled WGS sequence"/>
</dbReference>
<evidence type="ECO:0000313" key="3">
    <source>
        <dbReference type="EMBL" id="RHC97430.1"/>
    </source>
</evidence>
<organism evidence="3 4">
    <name type="scientific">Roseburia inulinivorans</name>
    <dbReference type="NCBI Taxonomy" id="360807"/>
    <lineage>
        <taxon>Bacteria</taxon>
        <taxon>Bacillati</taxon>
        <taxon>Bacillota</taxon>
        <taxon>Clostridia</taxon>
        <taxon>Lachnospirales</taxon>
        <taxon>Lachnospiraceae</taxon>
        <taxon>Roseburia</taxon>
    </lineage>
</organism>
<evidence type="ECO:0000259" key="1">
    <source>
        <dbReference type="Pfam" id="PF01609"/>
    </source>
</evidence>
<name>A0A396A8U1_9FIRM</name>
<dbReference type="AlphaFoldDB" id="A0A396A8U1"/>
<gene>
    <name evidence="3" type="ORF">DW813_17340</name>
</gene>
<dbReference type="Pfam" id="PF01609">
    <property type="entry name" value="DDE_Tnp_1"/>
    <property type="match status" value="1"/>
</dbReference>
<feature type="domain" description="Transposase InsH N-terminal" evidence="2">
    <location>
        <begin position="33"/>
        <end position="113"/>
    </location>
</feature>
<dbReference type="InterPro" id="IPR008490">
    <property type="entry name" value="Transposase_InsH_N"/>
</dbReference>
<evidence type="ECO:0000259" key="2">
    <source>
        <dbReference type="Pfam" id="PF05598"/>
    </source>
</evidence>
<dbReference type="RefSeq" id="WP_118093897.1">
    <property type="nucleotide sequence ID" value="NZ_QSIQ01000079.1"/>
</dbReference>
<proteinExistence type="predicted"/>
<dbReference type="GO" id="GO:0004803">
    <property type="term" value="F:transposase activity"/>
    <property type="evidence" value="ECO:0007669"/>
    <property type="project" value="InterPro"/>
</dbReference>